<dbReference type="Pfam" id="PF00248">
    <property type="entry name" value="Aldo_ket_red"/>
    <property type="match status" value="1"/>
</dbReference>
<dbReference type="Proteomes" id="UP000521379">
    <property type="component" value="Unassembled WGS sequence"/>
</dbReference>
<proteinExistence type="predicted"/>
<dbReference type="PANTHER" id="PTHR43625">
    <property type="entry name" value="AFLATOXIN B1 ALDEHYDE REDUCTASE"/>
    <property type="match status" value="1"/>
</dbReference>
<protein>
    <submittedName>
        <fullName evidence="3">Aldo/keto reductase</fullName>
    </submittedName>
</protein>
<dbReference type="PANTHER" id="PTHR43625:SF40">
    <property type="entry name" value="ALDO-KETO REDUCTASE YAKC [NADP(+)]"/>
    <property type="match status" value="1"/>
</dbReference>
<dbReference type="EMBL" id="JAAVUN010000001">
    <property type="protein sequence ID" value="NKE08505.1"/>
    <property type="molecule type" value="Genomic_DNA"/>
</dbReference>
<gene>
    <name evidence="3" type="ORF">GTW58_00795</name>
</gene>
<keyword evidence="1" id="KW-0560">Oxidoreductase</keyword>
<dbReference type="GO" id="GO:0016491">
    <property type="term" value="F:oxidoreductase activity"/>
    <property type="evidence" value="ECO:0007669"/>
    <property type="project" value="UniProtKB-KW"/>
</dbReference>
<evidence type="ECO:0000256" key="1">
    <source>
        <dbReference type="ARBA" id="ARBA00023002"/>
    </source>
</evidence>
<evidence type="ECO:0000313" key="4">
    <source>
        <dbReference type="Proteomes" id="UP000521379"/>
    </source>
</evidence>
<dbReference type="InterPro" id="IPR023210">
    <property type="entry name" value="NADP_OxRdtase_dom"/>
</dbReference>
<organism evidence="3 4">
    <name type="scientific">Kocuria subflava</name>
    <dbReference type="NCBI Taxonomy" id="1736139"/>
    <lineage>
        <taxon>Bacteria</taxon>
        <taxon>Bacillati</taxon>
        <taxon>Actinomycetota</taxon>
        <taxon>Actinomycetes</taxon>
        <taxon>Micrococcales</taxon>
        <taxon>Micrococcaceae</taxon>
        <taxon>Kocuria</taxon>
    </lineage>
</organism>
<dbReference type="InterPro" id="IPR036812">
    <property type="entry name" value="NAD(P)_OxRdtase_dom_sf"/>
</dbReference>
<evidence type="ECO:0000313" key="3">
    <source>
        <dbReference type="EMBL" id="NKE08505.1"/>
    </source>
</evidence>
<dbReference type="GO" id="GO:0005737">
    <property type="term" value="C:cytoplasm"/>
    <property type="evidence" value="ECO:0007669"/>
    <property type="project" value="TreeGrafter"/>
</dbReference>
<dbReference type="AlphaFoldDB" id="A0A846TW13"/>
<dbReference type="SUPFAM" id="SSF51430">
    <property type="entry name" value="NAD(P)-linked oxidoreductase"/>
    <property type="match status" value="1"/>
</dbReference>
<feature type="domain" description="NADP-dependent oxidoreductase" evidence="2">
    <location>
        <begin position="5"/>
        <end position="302"/>
    </location>
</feature>
<accession>A0A846TW13</accession>
<keyword evidence="4" id="KW-1185">Reference proteome</keyword>
<dbReference type="Gene3D" id="3.20.20.100">
    <property type="entry name" value="NADP-dependent oxidoreductase domain"/>
    <property type="match status" value="1"/>
</dbReference>
<evidence type="ECO:0000259" key="2">
    <source>
        <dbReference type="Pfam" id="PF00248"/>
    </source>
</evidence>
<comment type="caution">
    <text evidence="3">The sequence shown here is derived from an EMBL/GenBank/DDBJ whole genome shotgun (WGS) entry which is preliminary data.</text>
</comment>
<sequence length="312" mass="33773">MGLSWMLERTGLTERAKQDVLRAAVDSGMNFVDTATLYGGGANEELVGAALHDRYDRTFLCSKVGLRAEQLDPPKTERCGDPDYIRQAIDDTLRRLRAETIDLYYVHRIDSDVALEDTWGAMAELVQAGKVRSIGLSEVSVQQLERAQTIHPVAAVQSEYSLWTRDPDGSGHTSDGDPAGDVIGWCREHTAVFVPFSPVGRGYLSGALAGRKFPEGDFRAENPRFTDQARSTNDDAVLPPIRAVADKHGVPMAAVAIAWTMLPSLDGGVSLPIPGTSSLEHLAENAQAADLQLDTEDLEVLAAIPAASGQRY</sequence>
<name>A0A846TW13_9MICC</name>
<reference evidence="3 4" key="1">
    <citation type="submission" date="2020-02" db="EMBL/GenBank/DDBJ databases">
        <authorList>
            <person name="Sun Q."/>
        </authorList>
    </citation>
    <scope>NUCLEOTIDE SEQUENCE [LARGE SCALE GENOMIC DNA]</scope>
    <source>
        <strain evidence="3 4">YIM 13062</strain>
    </source>
</reference>
<dbReference type="InterPro" id="IPR050791">
    <property type="entry name" value="Aldo-Keto_reductase"/>
</dbReference>